<evidence type="ECO:0000256" key="1">
    <source>
        <dbReference type="SAM" id="MobiDB-lite"/>
    </source>
</evidence>
<keyword evidence="2" id="KW-0812">Transmembrane</keyword>
<dbReference type="Proteomes" id="UP001501821">
    <property type="component" value="Unassembled WGS sequence"/>
</dbReference>
<keyword evidence="2" id="KW-0472">Membrane</keyword>
<sequence>MNNERDDTTWESAMSRDFDARVRDLNEAPLDLTSVKGKAMTIRRNRRMAVAGGVLAAAAVIIPVAAIAAGNGTTVHTEPPVATSDPGPTPTEAVDTGGVEYVQGDTWHRADGTEVTLPHDYDSAVLWDGQLVGTRYDGEVYSTADVVDGQGQVVDSFDTTGAVAVNDADTTLAWVGTDGQVMTRWDGGQVSMGQVDLAAAGETIAWTVGAVTGGPDCHEAVDGCVVYLNSGLGEGSTAYDSHGIQDSPVPGALKFFDADEDGQVTALTEVADDHTCSELVIPGADPAWGPTCDHQVQQISPDGKYVAGLPSYFDGLGPTTISVIDAADGHVTGQFAPEGGFIGSWAWSGDGRLVFDTYDGASWHLMAMQPDGTIDELTDPVKGSADAGSPFTMVAG</sequence>
<evidence type="ECO:0000313" key="4">
    <source>
        <dbReference type="Proteomes" id="UP001501821"/>
    </source>
</evidence>
<proteinExistence type="predicted"/>
<feature type="region of interest" description="Disordered" evidence="1">
    <location>
        <begin position="76"/>
        <end position="95"/>
    </location>
</feature>
<accession>A0ABP7IF55</accession>
<gene>
    <name evidence="3" type="ORF">GCM10022242_18750</name>
</gene>
<reference evidence="4" key="1">
    <citation type="journal article" date="2019" name="Int. J. Syst. Evol. Microbiol.">
        <title>The Global Catalogue of Microorganisms (GCM) 10K type strain sequencing project: providing services to taxonomists for standard genome sequencing and annotation.</title>
        <authorList>
            <consortium name="The Broad Institute Genomics Platform"/>
            <consortium name="The Broad Institute Genome Sequencing Center for Infectious Disease"/>
            <person name="Wu L."/>
            <person name="Ma J."/>
        </authorList>
    </citation>
    <scope>NUCLEOTIDE SEQUENCE [LARGE SCALE GENOMIC DNA]</scope>
    <source>
        <strain evidence="4">JCM 16953</strain>
    </source>
</reference>
<feature type="transmembrane region" description="Helical" evidence="2">
    <location>
        <begin position="48"/>
        <end position="69"/>
    </location>
</feature>
<evidence type="ECO:0000313" key="3">
    <source>
        <dbReference type="EMBL" id="GAA3817013.1"/>
    </source>
</evidence>
<dbReference type="SUPFAM" id="SSF69322">
    <property type="entry name" value="Tricorn protease domain 2"/>
    <property type="match status" value="1"/>
</dbReference>
<evidence type="ECO:0008006" key="5">
    <source>
        <dbReference type="Google" id="ProtNLM"/>
    </source>
</evidence>
<keyword evidence="4" id="KW-1185">Reference proteome</keyword>
<dbReference type="EMBL" id="BAABAH010000005">
    <property type="protein sequence ID" value="GAA3817013.1"/>
    <property type="molecule type" value="Genomic_DNA"/>
</dbReference>
<comment type="caution">
    <text evidence="3">The sequence shown here is derived from an EMBL/GenBank/DDBJ whole genome shotgun (WGS) entry which is preliminary data.</text>
</comment>
<protein>
    <recommendedName>
        <fullName evidence="5">WD40 repeat domain-containing protein</fullName>
    </recommendedName>
</protein>
<evidence type="ECO:0000256" key="2">
    <source>
        <dbReference type="SAM" id="Phobius"/>
    </source>
</evidence>
<name>A0ABP7IF55_9ACTN</name>
<keyword evidence="2" id="KW-1133">Transmembrane helix</keyword>
<organism evidence="3 4">
    <name type="scientific">Nocardioides panacisoli</name>
    <dbReference type="NCBI Taxonomy" id="627624"/>
    <lineage>
        <taxon>Bacteria</taxon>
        <taxon>Bacillati</taxon>
        <taxon>Actinomycetota</taxon>
        <taxon>Actinomycetes</taxon>
        <taxon>Propionibacteriales</taxon>
        <taxon>Nocardioidaceae</taxon>
        <taxon>Nocardioides</taxon>
    </lineage>
</organism>